<feature type="compositionally biased region" description="Low complexity" evidence="7">
    <location>
        <begin position="660"/>
        <end position="670"/>
    </location>
</feature>
<dbReference type="PANTHER" id="PTHR12341">
    <property type="entry name" value="5'-&gt;3' EXORIBONUCLEASE"/>
    <property type="match status" value="1"/>
</dbReference>
<dbReference type="Gene3D" id="3.40.50.12390">
    <property type="match status" value="3"/>
</dbReference>
<evidence type="ECO:0000256" key="6">
    <source>
        <dbReference type="PIRNR" id="PIRNR037239"/>
    </source>
</evidence>
<keyword evidence="4 6" id="KW-0378">Hydrolase</keyword>
<feature type="region of interest" description="Disordered" evidence="7">
    <location>
        <begin position="1038"/>
        <end position="1106"/>
    </location>
</feature>
<feature type="domain" description="Xrn1 N-terminal" evidence="8">
    <location>
        <begin position="1"/>
        <end position="235"/>
    </location>
</feature>
<feature type="region of interest" description="Disordered" evidence="7">
    <location>
        <begin position="392"/>
        <end position="446"/>
    </location>
</feature>
<dbReference type="InterPro" id="IPR004859">
    <property type="entry name" value="Xrn1_N"/>
</dbReference>
<evidence type="ECO:0000313" key="10">
    <source>
        <dbReference type="EMBL" id="KAJ4458516.1"/>
    </source>
</evidence>
<proteinExistence type="inferred from homology"/>
<dbReference type="EC" id="3.1.13.-" evidence="6"/>
<dbReference type="Proteomes" id="UP001141327">
    <property type="component" value="Unassembled WGS sequence"/>
</dbReference>
<feature type="domain" description="Xrn1 helical" evidence="9">
    <location>
        <begin position="548"/>
        <end position="913"/>
    </location>
</feature>
<protein>
    <recommendedName>
        <fullName evidence="6">5'-3' exoribonuclease</fullName>
        <ecNumber evidence="6">3.1.13.-</ecNumber>
    </recommendedName>
</protein>
<accession>A0ABQ8UGZ1</accession>
<dbReference type="Pfam" id="PF17846">
    <property type="entry name" value="XRN_M"/>
    <property type="match status" value="1"/>
</dbReference>
<keyword evidence="11" id="KW-1185">Reference proteome</keyword>
<feature type="compositionally biased region" description="Acidic residues" evidence="7">
    <location>
        <begin position="412"/>
        <end position="446"/>
    </location>
</feature>
<dbReference type="Gene3D" id="1.25.40.1050">
    <property type="match status" value="1"/>
</dbReference>
<evidence type="ECO:0000256" key="5">
    <source>
        <dbReference type="ARBA" id="ARBA00022839"/>
    </source>
</evidence>
<keyword evidence="2 6" id="KW-0507">mRNA processing</keyword>
<evidence type="ECO:0000256" key="2">
    <source>
        <dbReference type="ARBA" id="ARBA00022664"/>
    </source>
</evidence>
<comment type="similarity">
    <text evidence="1 6">Belongs to the 5'-3' exonuclease family. XRN2/RAT1 subfamily.</text>
</comment>
<evidence type="ECO:0000256" key="1">
    <source>
        <dbReference type="ARBA" id="ARBA00006994"/>
    </source>
</evidence>
<dbReference type="EMBL" id="JAPMOS010000028">
    <property type="protein sequence ID" value="KAJ4458516.1"/>
    <property type="molecule type" value="Genomic_DNA"/>
</dbReference>
<comment type="caution">
    <text evidence="10">The sequence shown here is derived from an EMBL/GenBank/DDBJ whole genome shotgun (WGS) entry which is preliminary data.</text>
</comment>
<evidence type="ECO:0000256" key="4">
    <source>
        <dbReference type="ARBA" id="ARBA00022801"/>
    </source>
</evidence>
<feature type="region of interest" description="Disordered" evidence="7">
    <location>
        <begin position="630"/>
        <end position="674"/>
    </location>
</feature>
<feature type="compositionally biased region" description="Basic and acidic residues" evidence="7">
    <location>
        <begin position="630"/>
        <end position="659"/>
    </location>
</feature>
<organism evidence="10 11">
    <name type="scientific">Paratrimastix pyriformis</name>
    <dbReference type="NCBI Taxonomy" id="342808"/>
    <lineage>
        <taxon>Eukaryota</taxon>
        <taxon>Metamonada</taxon>
        <taxon>Preaxostyla</taxon>
        <taxon>Paratrimastigidae</taxon>
        <taxon>Paratrimastix</taxon>
    </lineage>
</organism>
<evidence type="ECO:0000256" key="3">
    <source>
        <dbReference type="ARBA" id="ARBA00022722"/>
    </source>
</evidence>
<evidence type="ECO:0000259" key="8">
    <source>
        <dbReference type="Pfam" id="PF03159"/>
    </source>
</evidence>
<dbReference type="PIRSF" id="PIRSF037239">
    <property type="entry name" value="Exonuclease_Xrn2"/>
    <property type="match status" value="1"/>
</dbReference>
<sequence length="1106" mass="122591">MGVPSFFAYIFKKYQKCCTDAFEGCEETGDPSTVNPSDPNPNGMEFDNLYVDANGILHNCSHPGSKLFPPATEEEMFAEMFLYFDRLFNFVRPRKLIFIAIDGVAPRAKLNQQRSRRFMSARESALSHEMAQQVLMDMKGENWEVPPEVEQLAHPTFDSNVITPGTAWMRRCAQALRGYVAKRMATCPAWGHLNVIFSDSAVPGEGEHKIMDFIRRQRSRPDYDPQTRHCIYGQASTCVIASPSRACPVPLTPARTGRQDADLMHLTLATHEPNFSIIREQAFVPGRDMTDQCTICKQPHDTIACPLNQVTPVCRLCPFIFMHIWKLRQFLRFEFADLDPEADYSAQVIDEVDPSRPQYTHGRLNRYPGRGQTEATIATIAAAATPVIETTPSLPAGRQADPNAPPLGPDIGAEDEEDAGEEDEEGEEEGEEEEGEEGEEEGEEEGANEFAALADEGEVEAEGEGALPKIVLTPAPRPAQAAPTAPTDAAPTQAAAQAAPTLPATARPLQPVYYRRSYPALAPRLVPGASKRPAAHPEVTPAGTQLRFDFERIVDDFVLLCFMAGNDFVPHLPSLDIREGCVDRLLSWYKAALHRLPGYLTDSGKINFERLRYLLKALAQEEPLVFQARQERKERLAEQAQAKEDEDRANPHAETKKEAAPAAAEPIAAPQDRADPNYSRLCALEMRRRAKIRKEDERKEREGREDEDVLASLAMHEPGYTDRYYGRFFADRYARDSDVLVDGLCRSYLEGLQWVMHYYTRGCPSFGWFYPYHYAPLTSDLFHRTTATTTVSFGPSSPVTPLTQLMAVLPPTSGHCLPPAFQDLMVNPRSPIVRFYPREFGVDWDGKRYSWQAVIVLPFIDMEALQEALRPLEPALPKEDKARNQFKDALLYMPRSHPVATALAAVALTERTSPALKPQADLDAMPGTLFGGTVHGLLPHDGCAPGGAMAVPQRYVDEHRAPPGDMAVDPALVQERLFVLWWRSPALSAHYLTGALPRAEFPEDANITMRDWFQGKKRIKVGRPAPLAAPGLYIPHRLNANGPDHPSDDFPARGRFARGGGRGRGTRGGGRGRGGRGGMRGGRGGMRGGRGRGSSRGGRGGRGSRY</sequence>
<dbReference type="InterPro" id="IPR027073">
    <property type="entry name" value="5_3_exoribonuclease"/>
</dbReference>
<feature type="region of interest" description="Disordered" evidence="7">
    <location>
        <begin position="477"/>
        <end position="503"/>
    </location>
</feature>
<evidence type="ECO:0000259" key="9">
    <source>
        <dbReference type="Pfam" id="PF17846"/>
    </source>
</evidence>
<dbReference type="CDD" id="cd18673">
    <property type="entry name" value="PIN_XRN1-2-like"/>
    <property type="match status" value="1"/>
</dbReference>
<gene>
    <name evidence="10" type="ORF">PAPYR_5713</name>
</gene>
<dbReference type="Pfam" id="PF03159">
    <property type="entry name" value="XRN_N"/>
    <property type="match status" value="1"/>
</dbReference>
<keyword evidence="5 6" id="KW-0269">Exonuclease</keyword>
<name>A0ABQ8UGZ1_9EUKA</name>
<feature type="compositionally biased region" description="Gly residues" evidence="7">
    <location>
        <begin position="1057"/>
        <end position="1106"/>
    </location>
</feature>
<keyword evidence="3 6" id="KW-0540">Nuclease</keyword>
<dbReference type="InterPro" id="IPR017151">
    <property type="entry name" value="Xrn2/3/4"/>
</dbReference>
<evidence type="ECO:0000256" key="7">
    <source>
        <dbReference type="SAM" id="MobiDB-lite"/>
    </source>
</evidence>
<comment type="function">
    <text evidence="6">Possesses 5'-&gt;3' exoribonuclease activity. May promote termination of transcription by RNA polymerase II.</text>
</comment>
<evidence type="ECO:0000313" key="11">
    <source>
        <dbReference type="Proteomes" id="UP001141327"/>
    </source>
</evidence>
<reference evidence="10" key="1">
    <citation type="journal article" date="2022" name="bioRxiv">
        <title>Genomics of Preaxostyla Flagellates Illuminates Evolutionary Transitions and the Path Towards Mitochondrial Loss.</title>
        <authorList>
            <person name="Novak L.V.F."/>
            <person name="Treitli S.C."/>
            <person name="Pyrih J."/>
            <person name="Halakuc P."/>
            <person name="Pipaliya S.V."/>
            <person name="Vacek V."/>
            <person name="Brzon O."/>
            <person name="Soukal P."/>
            <person name="Eme L."/>
            <person name="Dacks J.B."/>
            <person name="Karnkowska A."/>
            <person name="Elias M."/>
            <person name="Hampl V."/>
        </authorList>
    </citation>
    <scope>NUCLEOTIDE SEQUENCE</scope>
    <source>
        <strain evidence="10">RCP-MX</strain>
    </source>
</reference>
<feature type="compositionally biased region" description="Low complexity" evidence="7">
    <location>
        <begin position="478"/>
        <end position="503"/>
    </location>
</feature>
<dbReference type="InterPro" id="IPR041412">
    <property type="entry name" value="Xrn1_helical"/>
</dbReference>